<accession>A0A4P9A3B5</accession>
<sequence length="204" mass="22657">MPEVIDEKIIPSSLTVERGGFRKRPVPVEFEVRHREAAKPTLPEQSPVILGIIGQVAISPDSVRYTMDVRKEGVHKDLRLAQNSVERIVGSKKSVTGSKEKTIVDIITRGVSAQSIDSVVRAWYDKDHLNTRSVEAQIVPEVLAIGCYALRDVMRTVRITGQLPNEVPLTNDDILSLEAAKRPAIYVEGAPAYSFNKIVERAYL</sequence>
<dbReference type="RefSeq" id="WP_138079076.1">
    <property type="nucleotide sequence ID" value="NZ_CP040004.1"/>
</dbReference>
<reference evidence="1 2" key="1">
    <citation type="submission" date="2019-04" db="EMBL/GenBank/DDBJ databases">
        <title>Saccharibacteria TM7 genomes.</title>
        <authorList>
            <person name="Bor B."/>
            <person name="He X."/>
            <person name="Chen T."/>
            <person name="Dewhirst F.E."/>
        </authorList>
    </citation>
    <scope>NUCLEOTIDE SEQUENCE [LARGE SCALE GENOMIC DNA]</scope>
    <source>
        <strain evidence="1 2">BB001</strain>
    </source>
</reference>
<organism evidence="1 2">
    <name type="scientific">Candidatus Nanosynbacter featherlites</name>
    <dbReference type="NCBI Taxonomy" id="2572088"/>
    <lineage>
        <taxon>Bacteria</taxon>
        <taxon>Candidatus Saccharimonadota</taxon>
        <taxon>Candidatus Saccharimonadia</taxon>
        <taxon>Candidatus Nanosynbacterales</taxon>
        <taxon>Candidatus Nanosynbacteraceae</taxon>
        <taxon>Candidatus Nanosynbacter</taxon>
    </lineage>
</organism>
<name>A0A4P9A3B5_9BACT</name>
<proteinExistence type="predicted"/>
<gene>
    <name evidence="1" type="ORF">FBF37_02240</name>
</gene>
<dbReference type="KEGG" id="nft:FBF37_02240"/>
<protein>
    <submittedName>
        <fullName evidence="1">Uncharacterized protein</fullName>
    </submittedName>
</protein>
<evidence type="ECO:0000313" key="1">
    <source>
        <dbReference type="EMBL" id="QCT42279.1"/>
    </source>
</evidence>
<dbReference type="Proteomes" id="UP000310639">
    <property type="component" value="Chromosome"/>
</dbReference>
<keyword evidence="2" id="KW-1185">Reference proteome</keyword>
<dbReference type="EMBL" id="CP040004">
    <property type="protein sequence ID" value="QCT42279.1"/>
    <property type="molecule type" value="Genomic_DNA"/>
</dbReference>
<dbReference type="AlphaFoldDB" id="A0A4P9A3B5"/>
<evidence type="ECO:0000313" key="2">
    <source>
        <dbReference type="Proteomes" id="UP000310639"/>
    </source>
</evidence>